<comment type="caution">
    <text evidence="2">The sequence shown here is derived from an EMBL/GenBank/DDBJ whole genome shotgun (WGS) entry which is preliminary data.</text>
</comment>
<organism evidence="2 3">
    <name type="scientific">Durusdinium trenchii</name>
    <dbReference type="NCBI Taxonomy" id="1381693"/>
    <lineage>
        <taxon>Eukaryota</taxon>
        <taxon>Sar</taxon>
        <taxon>Alveolata</taxon>
        <taxon>Dinophyceae</taxon>
        <taxon>Suessiales</taxon>
        <taxon>Symbiodiniaceae</taxon>
        <taxon>Durusdinium</taxon>
    </lineage>
</organism>
<proteinExistence type="predicted"/>
<keyword evidence="3" id="KW-1185">Reference proteome</keyword>
<accession>A0ABP0J6L3</accession>
<name>A0ABP0J6L3_9DINO</name>
<gene>
    <name evidence="2" type="ORF">CCMP2556_LOCUS9885</name>
</gene>
<sequence length="290" mass="32031">MEGAINNEDGLQVLETLARQLLATKLQHQVACDFARRLRSAGLCTASLADKENAVPARPVHAQEEEELCKFLSKLKAELKAEHHRFPLPKNPSPSKSVCDTPETAKLAYPESLVSTPYLEWKSPGSQDRFQRLKQLEVRGSQGHAARTDLGGLVSTVRTEDVPLRALWKEFQAFETLEPAPVPAVPTVPPASTPAPKPRLPCMVNLEKQEKHLEQMNILLNRMEDLQPCPGTPPLLQNLQMPSLGTPPLKEQPCQAHTCPASSKEDLGTPSSCLRRARSRLSQLRQGLNT</sequence>
<feature type="region of interest" description="Disordered" evidence="1">
    <location>
        <begin position="240"/>
        <end position="273"/>
    </location>
</feature>
<evidence type="ECO:0000256" key="1">
    <source>
        <dbReference type="SAM" id="MobiDB-lite"/>
    </source>
</evidence>
<evidence type="ECO:0000313" key="2">
    <source>
        <dbReference type="EMBL" id="CAK9009953.1"/>
    </source>
</evidence>
<evidence type="ECO:0000313" key="3">
    <source>
        <dbReference type="Proteomes" id="UP001642484"/>
    </source>
</evidence>
<protein>
    <submittedName>
        <fullName evidence="2">Uncharacterized protein</fullName>
    </submittedName>
</protein>
<reference evidence="2 3" key="1">
    <citation type="submission" date="2024-02" db="EMBL/GenBank/DDBJ databases">
        <authorList>
            <person name="Chen Y."/>
            <person name="Shah S."/>
            <person name="Dougan E. K."/>
            <person name="Thang M."/>
            <person name="Chan C."/>
        </authorList>
    </citation>
    <scope>NUCLEOTIDE SEQUENCE [LARGE SCALE GENOMIC DNA]</scope>
</reference>
<dbReference type="Proteomes" id="UP001642484">
    <property type="component" value="Unassembled WGS sequence"/>
</dbReference>
<dbReference type="EMBL" id="CAXAMN010004558">
    <property type="protein sequence ID" value="CAK9009953.1"/>
    <property type="molecule type" value="Genomic_DNA"/>
</dbReference>